<evidence type="ECO:0000313" key="1">
    <source>
        <dbReference type="EMBL" id="MBM2355647.1"/>
    </source>
</evidence>
<dbReference type="Proteomes" id="UP000809337">
    <property type="component" value="Unassembled WGS sequence"/>
</dbReference>
<evidence type="ECO:0000313" key="2">
    <source>
        <dbReference type="Proteomes" id="UP000809337"/>
    </source>
</evidence>
<accession>A0A9Q2S0Z2</accession>
<protein>
    <recommendedName>
        <fullName evidence="3">Phage tail protein</fullName>
    </recommendedName>
</protein>
<evidence type="ECO:0008006" key="3">
    <source>
        <dbReference type="Google" id="ProtNLM"/>
    </source>
</evidence>
<reference evidence="1" key="1">
    <citation type="submission" date="2021-01" db="EMBL/GenBank/DDBJ databases">
        <title>Diatom-associated Roseobacters Show Island Model of Population Structure.</title>
        <authorList>
            <person name="Qu L."/>
            <person name="Feng X."/>
            <person name="Chen Y."/>
            <person name="Li L."/>
            <person name="Wang X."/>
            <person name="Hu Z."/>
            <person name="Wang H."/>
            <person name="Luo H."/>
        </authorList>
    </citation>
    <scope>NUCLEOTIDE SEQUENCE</scope>
    <source>
        <strain evidence="1">SM26-45</strain>
    </source>
</reference>
<dbReference type="AlphaFoldDB" id="A0A9Q2S0Z2"/>
<dbReference type="InterPro" id="IPR051934">
    <property type="entry name" value="Phage_Tail_Fiber_Structural"/>
</dbReference>
<proteinExistence type="predicted"/>
<organism evidence="1 2">
    <name type="scientific">Pseudosulfitobacter pseudonitzschiae</name>
    <dbReference type="NCBI Taxonomy" id="1402135"/>
    <lineage>
        <taxon>Bacteria</taxon>
        <taxon>Pseudomonadati</taxon>
        <taxon>Pseudomonadota</taxon>
        <taxon>Alphaproteobacteria</taxon>
        <taxon>Rhodobacterales</taxon>
        <taxon>Roseobacteraceae</taxon>
        <taxon>Pseudosulfitobacter</taxon>
    </lineage>
</organism>
<name>A0A9Q2S0Z2_9RHOB</name>
<dbReference type="EMBL" id="JAFBWN010000008">
    <property type="protein sequence ID" value="MBM2355647.1"/>
    <property type="molecule type" value="Genomic_DNA"/>
</dbReference>
<feature type="non-terminal residue" evidence="1">
    <location>
        <position position="1"/>
    </location>
</feature>
<comment type="caution">
    <text evidence="1">The sequence shown here is derived from an EMBL/GenBank/DDBJ whole genome shotgun (WGS) entry which is preliminary data.</text>
</comment>
<dbReference type="PANTHER" id="PTHR35191:SF1">
    <property type="entry name" value="PROPHAGE SIDE TAIL FIBER PROTEIN HOMOLOG STFQ-RELATED"/>
    <property type="match status" value="1"/>
</dbReference>
<gene>
    <name evidence="1" type="ORF">JQX14_13940</name>
</gene>
<dbReference type="PANTHER" id="PTHR35191">
    <property type="entry name" value="PROPHAGE SIDE TAIL FIBER PROTEIN HOMOLOG STFQ-RELATED"/>
    <property type="match status" value="1"/>
</dbReference>
<sequence>GDMLAATYDPQAIGGDVFARGNHTGTQTLATISDAGSAAGLNAPAIGNAAAGEVVKGNDTRLTDSRTPTAHTHAISGVTGLQGALDAKAPLASPAITGTPTVPTAAPGTNTTQIANTAFVRAALDNLLAGAPGALDTLNELAAAIGDDADFAGTITAALSLKASSADLATVATSGGYSDLSGKPSIPSGDLADLDEATAAQIRGLSTSALGITTRRARDAAALITPSGASNWTPDWSAFVSADWNVTANRTINNPTNVIPGTTRVIKIRANTGTERAISWGSNFKGNIPTAPVTNAAFLFVTLTAISSTEIIVSHLVYD</sequence>